<dbReference type="Proteomes" id="UP000189545">
    <property type="component" value="Chromosome"/>
</dbReference>
<feature type="compositionally biased region" description="Polar residues" evidence="1">
    <location>
        <begin position="723"/>
        <end position="737"/>
    </location>
</feature>
<evidence type="ECO:0000256" key="1">
    <source>
        <dbReference type="SAM" id="MobiDB-lite"/>
    </source>
</evidence>
<dbReference type="InterPro" id="IPR045556">
    <property type="entry name" value="DUF6351"/>
</dbReference>
<dbReference type="STRING" id="225848.Sps_02812"/>
<feature type="chain" id="PRO_5012300569" description="DUF6351 domain-containing protein" evidence="2">
    <location>
        <begin position="21"/>
        <end position="748"/>
    </location>
</feature>
<reference evidence="4 5" key="1">
    <citation type="submission" date="2016-03" db="EMBL/GenBank/DDBJ databases">
        <title>Complete genome sequence of Shewanella psychrophila WP2, a deep sea bacterium isolated from west Pacific sediment.</title>
        <authorList>
            <person name="Xu G."/>
            <person name="Jian H."/>
        </authorList>
    </citation>
    <scope>NUCLEOTIDE SEQUENCE [LARGE SCALE GENOMIC DNA]</scope>
    <source>
        <strain evidence="4 5">WP2</strain>
    </source>
</reference>
<dbReference type="EMBL" id="CP014782">
    <property type="protein sequence ID" value="AQS37964.1"/>
    <property type="molecule type" value="Genomic_DNA"/>
</dbReference>
<dbReference type="RefSeq" id="WP_077753070.1">
    <property type="nucleotide sequence ID" value="NZ_CP014782.1"/>
</dbReference>
<gene>
    <name evidence="4" type="ORF">Sps_02812</name>
</gene>
<keyword evidence="5" id="KW-1185">Reference proteome</keyword>
<evidence type="ECO:0000256" key="2">
    <source>
        <dbReference type="SAM" id="SignalP"/>
    </source>
</evidence>
<feature type="domain" description="DUF6351" evidence="3">
    <location>
        <begin position="71"/>
        <end position="715"/>
    </location>
</feature>
<organism evidence="4 5">
    <name type="scientific">Shewanella psychrophila</name>
    <dbReference type="NCBI Taxonomy" id="225848"/>
    <lineage>
        <taxon>Bacteria</taxon>
        <taxon>Pseudomonadati</taxon>
        <taxon>Pseudomonadota</taxon>
        <taxon>Gammaproteobacteria</taxon>
        <taxon>Alteromonadales</taxon>
        <taxon>Shewanellaceae</taxon>
        <taxon>Shewanella</taxon>
    </lineage>
</organism>
<evidence type="ECO:0000259" key="3">
    <source>
        <dbReference type="Pfam" id="PF19878"/>
    </source>
</evidence>
<evidence type="ECO:0000313" key="4">
    <source>
        <dbReference type="EMBL" id="AQS37964.1"/>
    </source>
</evidence>
<name>A0A1S6HR54_9GAMM</name>
<feature type="signal peptide" evidence="2">
    <location>
        <begin position="1"/>
        <end position="20"/>
    </location>
</feature>
<dbReference type="Pfam" id="PF19878">
    <property type="entry name" value="DUF6351"/>
    <property type="match status" value="1"/>
</dbReference>
<proteinExistence type="predicted"/>
<feature type="region of interest" description="Disordered" evidence="1">
    <location>
        <begin position="718"/>
        <end position="748"/>
    </location>
</feature>
<dbReference type="PROSITE" id="PS51257">
    <property type="entry name" value="PROKAR_LIPOPROTEIN"/>
    <property type="match status" value="1"/>
</dbReference>
<evidence type="ECO:0000313" key="5">
    <source>
        <dbReference type="Proteomes" id="UP000189545"/>
    </source>
</evidence>
<dbReference type="OrthoDB" id="3078806at2"/>
<dbReference type="KEGG" id="spsw:Sps_02812"/>
<sequence length="748" mass="84615">MSRKLLILLFVLTSSLTACGQDPLVKRQVISIAPMDQENLLLQIDKHISLTPRPKETYPFPIELGEVGPADSLYSGKRQYPFYCMTLDAGIGQPLVDNQEGYGVKVYDENDKKIGYSKDCMVTSRIDYFYTLTGTDKIRSYDLDNPPARSEIAITEIKGKPVPEIFRLERGSINRYIYFIAMLVPETSLGDRDTKQYWNNKLIYQFKGGASIGFRQGQMGASRFINRRHTLLRQGYAVIGSSGNNTSYSYNMLLAEDTARRVKAQFISLYGEPLYTLGIGGSGGGLAQYLIAQNSTGVLDGLMPIYSFPDMVSQSIFLLDCDLLQHYFNVTDNGNSKWKDWEQRENIEGMNGINGFDHPYTFLVPLNQMFAGAWPSMPNGSSECVYSWFIAATFFYNPKQGFVKPYFSDEVKEQVNWTYWQDLAQIYGTDNNGFARTTWGNEGVQYGLRAMQQGDISIDEFIHLNQYIGSWVPQDKMRKETAFTPLGMKFPIWLSLWSRNNITEPKSHVAKRKPSDPQAIGNGYKYGQIFIGKAELPILEIRHYLEDDLNMHHTLASFETRLRIQEYQGHNENQVVWISHKDHIPIDKGIAFLDRWLLAIRASEDKDPITSKPIDLTDACIDYQGKVQFEGEDVWDGKWNNQPAGKCSKIYPIYSNIRVQAGGPWAGSIFKCGRIPVGDAIEQGLYGNVSMQAYQGQLENIFPDGVCDYSQGDIGKPDLGLTPTLQARKNKHSNQSPMAAGSRQKSEH</sequence>
<accession>A0A1S6HR54</accession>
<dbReference type="AlphaFoldDB" id="A0A1S6HR54"/>
<keyword evidence="2" id="KW-0732">Signal</keyword>
<protein>
    <recommendedName>
        <fullName evidence="3">DUF6351 domain-containing protein</fullName>
    </recommendedName>
</protein>